<gene>
    <name evidence="1" type="ORF">ELS83_02735</name>
</gene>
<name>A0ABX1WRK5_9BACT</name>
<evidence type="ECO:0000313" key="2">
    <source>
        <dbReference type="Proteomes" id="UP000732105"/>
    </source>
</evidence>
<sequence>MKSDMINLRKSILVIIFAVFALFSHAQYLTPEYRTVYTADGGSLPNNNAVDFEQEVRSFTGDGFAVYIEPSKLKPLPSPQQTSTQIPLYELRVNDQVILRVSVLDRTLVLERYWSANSFIHYPLFDELFVFPEQNGEAGMFYDVTLYFTASFIWVETKKHNSEESIFVKHSPLFWGLNFGRNSYMSNFLNRDRASIHFFTDPAWEDVKIYDFDTASLVNDIQQHFCKGLPRTAAAARMKSSVLNIENIAEETASEQDLTGNPGTLKVYPNPTDGEAYIEFPNPKNTTYQLQVVHAGTSSVVYSNDQVSGNRVIVDRKYIQSSGLYIIILRGEQTYKAKLIVK</sequence>
<dbReference type="NCBIfam" id="TIGR04183">
    <property type="entry name" value="Por_Secre_tail"/>
    <property type="match status" value="1"/>
</dbReference>
<dbReference type="RefSeq" id="WP_171593999.1">
    <property type="nucleotide sequence ID" value="NZ_RZNH01000003.1"/>
</dbReference>
<dbReference type="Proteomes" id="UP000732105">
    <property type="component" value="Unassembled WGS sequence"/>
</dbReference>
<comment type="caution">
    <text evidence="1">The sequence shown here is derived from an EMBL/GenBank/DDBJ whole genome shotgun (WGS) entry which is preliminary data.</text>
</comment>
<accession>A0ABX1WRK5</accession>
<organism evidence="1 2">
    <name type="scientific">Marinifilum caeruleilacunae</name>
    <dbReference type="NCBI Taxonomy" id="2499076"/>
    <lineage>
        <taxon>Bacteria</taxon>
        <taxon>Pseudomonadati</taxon>
        <taxon>Bacteroidota</taxon>
        <taxon>Bacteroidia</taxon>
        <taxon>Marinilabiliales</taxon>
        <taxon>Marinifilaceae</taxon>
    </lineage>
</organism>
<evidence type="ECO:0000313" key="1">
    <source>
        <dbReference type="EMBL" id="NOU58720.1"/>
    </source>
</evidence>
<reference evidence="1 2" key="1">
    <citation type="submission" date="2018-12" db="EMBL/GenBank/DDBJ databases">
        <title>Marinifilum JC070 sp. nov., a marine bacterium isolated from Yongle Blue Hole in the South China Sea.</title>
        <authorList>
            <person name="Fu T."/>
        </authorList>
    </citation>
    <scope>NUCLEOTIDE SEQUENCE [LARGE SCALE GENOMIC DNA]</scope>
    <source>
        <strain evidence="1 2">JC070</strain>
    </source>
</reference>
<proteinExistence type="predicted"/>
<keyword evidence="2" id="KW-1185">Reference proteome</keyword>
<protein>
    <submittedName>
        <fullName evidence="1">T9SS type A sorting domain-containing protein</fullName>
    </submittedName>
</protein>
<dbReference type="EMBL" id="RZNH01000003">
    <property type="protein sequence ID" value="NOU58720.1"/>
    <property type="molecule type" value="Genomic_DNA"/>
</dbReference>
<dbReference type="InterPro" id="IPR026444">
    <property type="entry name" value="Secre_tail"/>
</dbReference>